<evidence type="ECO:0000313" key="3">
    <source>
        <dbReference type="Proteomes" id="UP000649955"/>
    </source>
</evidence>
<keyword evidence="3" id="KW-1185">Reference proteome</keyword>
<comment type="caution">
    <text evidence="2">The sequence shown here is derived from an EMBL/GenBank/DDBJ whole genome shotgun (WGS) entry which is preliminary data.</text>
</comment>
<gene>
    <name evidence="2" type="ORF">GCM10017567_27350</name>
</gene>
<accession>A0ABQ3KA59</accession>
<dbReference type="Proteomes" id="UP000649955">
    <property type="component" value="Unassembled WGS sequence"/>
</dbReference>
<sequence>MVGEQGVPAGAGWKRRRHTGVKVSTTEHGDQEFIRRCETIISALPIRHPFELRAFLDALGQQRGMSVILGRMPLRRGGASGLLARSREECWLTVVAKAVPAHAAHIAFHEIGHWILGHPGNYACGRRTRPDDRWEVEAEQFACLLREHVNAEAARHRDRLPGRTALRAAFGSRRHLCADA</sequence>
<name>A0ABQ3KA59_9PSEU</name>
<organism evidence="2 3">
    <name type="scientific">Amycolatopsis bullii</name>
    <dbReference type="NCBI Taxonomy" id="941987"/>
    <lineage>
        <taxon>Bacteria</taxon>
        <taxon>Bacillati</taxon>
        <taxon>Actinomycetota</taxon>
        <taxon>Actinomycetes</taxon>
        <taxon>Pseudonocardiales</taxon>
        <taxon>Pseudonocardiaceae</taxon>
        <taxon>Amycolatopsis</taxon>
    </lineage>
</organism>
<proteinExistence type="predicted"/>
<evidence type="ECO:0008006" key="4">
    <source>
        <dbReference type="Google" id="ProtNLM"/>
    </source>
</evidence>
<dbReference type="EMBL" id="BNAW01000008">
    <property type="protein sequence ID" value="GHG08986.1"/>
    <property type="molecule type" value="Genomic_DNA"/>
</dbReference>
<feature type="region of interest" description="Disordered" evidence="1">
    <location>
        <begin position="1"/>
        <end position="24"/>
    </location>
</feature>
<evidence type="ECO:0000256" key="1">
    <source>
        <dbReference type="SAM" id="MobiDB-lite"/>
    </source>
</evidence>
<evidence type="ECO:0000313" key="2">
    <source>
        <dbReference type="EMBL" id="GHG08986.1"/>
    </source>
</evidence>
<protein>
    <recommendedName>
        <fullName evidence="4">IrrE N-terminal-like domain-containing protein</fullName>
    </recommendedName>
</protein>
<reference evidence="3" key="1">
    <citation type="journal article" date="2019" name="Int. J. Syst. Evol. Microbiol.">
        <title>The Global Catalogue of Microorganisms (GCM) 10K type strain sequencing project: providing services to taxonomists for standard genome sequencing and annotation.</title>
        <authorList>
            <consortium name="The Broad Institute Genomics Platform"/>
            <consortium name="The Broad Institute Genome Sequencing Center for Infectious Disease"/>
            <person name="Wu L."/>
            <person name="Ma J."/>
        </authorList>
    </citation>
    <scope>NUCLEOTIDE SEQUENCE [LARGE SCALE GENOMIC DNA]</scope>
    <source>
        <strain evidence="3">CGMCC 4.7680</strain>
    </source>
</reference>